<dbReference type="RefSeq" id="WP_229640725.1">
    <property type="nucleotide sequence ID" value="NZ_JADWDC010000026.1"/>
</dbReference>
<evidence type="ECO:0000256" key="1">
    <source>
        <dbReference type="SAM" id="Phobius"/>
    </source>
</evidence>
<accession>A0A964BQP7</accession>
<feature type="transmembrane region" description="Helical" evidence="1">
    <location>
        <begin position="372"/>
        <end position="400"/>
    </location>
</feature>
<keyword evidence="1" id="KW-0472">Membrane</keyword>
<evidence type="ECO:0000313" key="2">
    <source>
        <dbReference type="EMBL" id="MCC0177660.1"/>
    </source>
</evidence>
<feature type="transmembrane region" description="Helical" evidence="1">
    <location>
        <begin position="16"/>
        <end position="34"/>
    </location>
</feature>
<feature type="transmembrane region" description="Helical" evidence="1">
    <location>
        <begin position="270"/>
        <end position="291"/>
    </location>
</feature>
<feature type="transmembrane region" description="Helical" evidence="1">
    <location>
        <begin position="149"/>
        <end position="170"/>
    </location>
</feature>
<dbReference type="PANTHER" id="PTHR37422:SF13">
    <property type="entry name" value="LIPOPOLYSACCHARIDE BIOSYNTHESIS PROTEIN PA4999-RELATED"/>
    <property type="match status" value="1"/>
</dbReference>
<feature type="transmembrane region" description="Helical" evidence="1">
    <location>
        <begin position="297"/>
        <end position="318"/>
    </location>
</feature>
<keyword evidence="2" id="KW-0436">Ligase</keyword>
<feature type="transmembrane region" description="Helical" evidence="1">
    <location>
        <begin position="182"/>
        <end position="202"/>
    </location>
</feature>
<keyword evidence="3" id="KW-1185">Reference proteome</keyword>
<feature type="transmembrane region" description="Helical" evidence="1">
    <location>
        <begin position="431"/>
        <end position="451"/>
    </location>
</feature>
<reference evidence="2" key="1">
    <citation type="journal article" date="2021" name="Antonie Van Leeuwenhoek">
        <title>Draft genome and description of Waterburya agarophytonicola gen. nov. sp. nov. (Pleurocapsales, Cyanobacteria): a seaweed symbiont.</title>
        <authorList>
            <person name="Bonthond G."/>
            <person name="Shalygin S."/>
            <person name="Bayer T."/>
            <person name="Weinberger F."/>
        </authorList>
    </citation>
    <scope>NUCLEOTIDE SEQUENCE</scope>
    <source>
        <strain evidence="2">KI4</strain>
    </source>
</reference>
<dbReference type="PANTHER" id="PTHR37422">
    <property type="entry name" value="TEICHURONIC ACID BIOSYNTHESIS PROTEIN TUAE"/>
    <property type="match status" value="1"/>
</dbReference>
<organism evidence="2 3">
    <name type="scientific">Waterburya agarophytonicola KI4</name>
    <dbReference type="NCBI Taxonomy" id="2874699"/>
    <lineage>
        <taxon>Bacteria</taxon>
        <taxon>Bacillati</taxon>
        <taxon>Cyanobacteriota</taxon>
        <taxon>Cyanophyceae</taxon>
        <taxon>Pleurocapsales</taxon>
        <taxon>Hyellaceae</taxon>
        <taxon>Waterburya</taxon>
        <taxon>Waterburya agarophytonicola</taxon>
    </lineage>
</organism>
<keyword evidence="1" id="KW-1133">Transmembrane helix</keyword>
<feature type="transmembrane region" description="Helical" evidence="1">
    <location>
        <begin position="94"/>
        <end position="110"/>
    </location>
</feature>
<evidence type="ECO:0000313" key="3">
    <source>
        <dbReference type="Proteomes" id="UP000729733"/>
    </source>
</evidence>
<dbReference type="AlphaFoldDB" id="A0A964BQP7"/>
<sequence length="477" mass="53239">MAINSTKKFSFKLQPAPAWIAIIGLIFMGLIGSVPPFGRFVTLLFPLASLCVGFFLYNSYPILYIGFTWWLWFLTPFVRRLADMGGVYTEPSPILLTPFLVTALCSITLYKQIPKLNRLGKLGTPFILSLMGLSYSLLVGVLTRSPSKLVIASLDWFTPVIFGFHLYVNWRRYPEYKRNLERVFLYGVLIVGVYGIIQYLLLPQWEVNWLRNAPIDSICDGGFEPLKCRVYSTLNSPEPFAGFMAAGLLLLLCSTSKLSMPAQIAGYLSFLLAMVRTSWLGWAVGFLFLIFSLKEKFQIRLIAVFLAIALCIVPMTQIEQFSGITERFSSFSSLENDGSASARQDTYEEVIGDALTNWLGDGLGGKQYDSTLLALLMNLGWVGTAFYMGGMLLLIANLFYQSASSNDAFATATRGVVMTIIARLPLNSPLAGVQGIIFWAFLGIGVAAHQYHQNQKTLMRLQIGEQYINREKKIMSG</sequence>
<dbReference type="EMBL" id="JADWDC010000026">
    <property type="protein sequence ID" value="MCC0177660.1"/>
    <property type="molecule type" value="Genomic_DNA"/>
</dbReference>
<dbReference type="GO" id="GO:0016874">
    <property type="term" value="F:ligase activity"/>
    <property type="evidence" value="ECO:0007669"/>
    <property type="project" value="UniProtKB-KW"/>
</dbReference>
<dbReference type="InterPro" id="IPR051533">
    <property type="entry name" value="WaaL-like"/>
</dbReference>
<protein>
    <submittedName>
        <fullName evidence="2">O-antigen ligase domain-containing protein</fullName>
    </submittedName>
</protein>
<proteinExistence type="predicted"/>
<feature type="transmembrane region" description="Helical" evidence="1">
    <location>
        <begin position="122"/>
        <end position="143"/>
    </location>
</feature>
<keyword evidence="1" id="KW-0812">Transmembrane</keyword>
<dbReference type="Proteomes" id="UP000729733">
    <property type="component" value="Unassembled WGS sequence"/>
</dbReference>
<name>A0A964BQP7_9CYAN</name>
<gene>
    <name evidence="2" type="ORF">I4641_11790</name>
</gene>
<comment type="caution">
    <text evidence="2">The sequence shown here is derived from an EMBL/GenBank/DDBJ whole genome shotgun (WGS) entry which is preliminary data.</text>
</comment>